<accession>A0A9W5TVS4</accession>
<dbReference type="EMBL" id="BMJD01000006">
    <property type="protein sequence ID" value="GGB36569.1"/>
    <property type="molecule type" value="Genomic_DNA"/>
</dbReference>
<organism evidence="1 2">
    <name type="scientific">Lentibacillus populi</name>
    <dbReference type="NCBI Taxonomy" id="1827502"/>
    <lineage>
        <taxon>Bacteria</taxon>
        <taxon>Bacillati</taxon>
        <taxon>Bacillota</taxon>
        <taxon>Bacilli</taxon>
        <taxon>Bacillales</taxon>
        <taxon>Bacillaceae</taxon>
        <taxon>Lentibacillus</taxon>
    </lineage>
</organism>
<evidence type="ECO:0000313" key="2">
    <source>
        <dbReference type="Proteomes" id="UP000621492"/>
    </source>
</evidence>
<proteinExistence type="predicted"/>
<evidence type="ECO:0008006" key="3">
    <source>
        <dbReference type="Google" id="ProtNLM"/>
    </source>
</evidence>
<reference evidence="1" key="1">
    <citation type="journal article" date="2014" name="Int. J. Syst. Evol. Microbiol.">
        <title>Complete genome sequence of Corynebacterium casei LMG S-19264T (=DSM 44701T), isolated from a smear-ripened cheese.</title>
        <authorList>
            <consortium name="US DOE Joint Genome Institute (JGI-PGF)"/>
            <person name="Walter F."/>
            <person name="Albersmeier A."/>
            <person name="Kalinowski J."/>
            <person name="Ruckert C."/>
        </authorList>
    </citation>
    <scope>NUCLEOTIDE SEQUENCE</scope>
    <source>
        <strain evidence="1">CGMCC 1.15454</strain>
    </source>
</reference>
<gene>
    <name evidence="1" type="ORF">GCM10011409_12490</name>
</gene>
<dbReference type="RefSeq" id="WP_088053098.1">
    <property type="nucleotide sequence ID" value="NZ_BMJD01000006.1"/>
</dbReference>
<protein>
    <recommendedName>
        <fullName evidence="3">DUF3055 domain-containing protein</fullName>
    </recommendedName>
</protein>
<reference evidence="1" key="2">
    <citation type="submission" date="2020-09" db="EMBL/GenBank/DDBJ databases">
        <authorList>
            <person name="Sun Q."/>
            <person name="Zhou Y."/>
        </authorList>
    </citation>
    <scope>NUCLEOTIDE SEQUENCE</scope>
    <source>
        <strain evidence="1">CGMCC 1.15454</strain>
    </source>
</reference>
<evidence type="ECO:0000313" key="1">
    <source>
        <dbReference type="EMBL" id="GGB36569.1"/>
    </source>
</evidence>
<dbReference type="InterPro" id="IPR021415">
    <property type="entry name" value="SAV0927-like"/>
</dbReference>
<dbReference type="Pfam" id="PF11256">
    <property type="entry name" value="SAV0927-like"/>
    <property type="match status" value="1"/>
</dbReference>
<sequence>MRRTFDYLKDETVTKEVRYVSFMGKFHRYDFAFIKDKEDPQKKIVIDLRKNHFAILGPEDIAEKGRMEHVFQVTEIEADEIRTFLGEIFQA</sequence>
<dbReference type="AlphaFoldDB" id="A0A9W5TVS4"/>
<comment type="caution">
    <text evidence="1">The sequence shown here is derived from an EMBL/GenBank/DDBJ whole genome shotgun (WGS) entry which is preliminary data.</text>
</comment>
<dbReference type="Proteomes" id="UP000621492">
    <property type="component" value="Unassembled WGS sequence"/>
</dbReference>
<name>A0A9W5TVS4_9BACI</name>
<keyword evidence="2" id="KW-1185">Reference proteome</keyword>